<dbReference type="InterPro" id="IPR039647">
    <property type="entry name" value="EF_hand_pair_protein_CML-like"/>
</dbReference>
<feature type="domain" description="EF-hand" evidence="6">
    <location>
        <begin position="715"/>
        <end position="750"/>
    </location>
</feature>
<evidence type="ECO:0000256" key="5">
    <source>
        <dbReference type="SAM" id="MobiDB-lite"/>
    </source>
</evidence>
<dbReference type="PANTHER" id="PTHR10891">
    <property type="entry name" value="EF-HAND CALCIUM-BINDING DOMAIN CONTAINING PROTEIN"/>
    <property type="match status" value="1"/>
</dbReference>
<evidence type="ECO:0000256" key="1">
    <source>
        <dbReference type="ARBA" id="ARBA00010994"/>
    </source>
</evidence>
<accession>A0A9P1FG20</accession>
<dbReference type="InterPro" id="IPR011992">
    <property type="entry name" value="EF-hand-dom_pair"/>
</dbReference>
<reference evidence="8 9" key="2">
    <citation type="submission" date="2024-05" db="EMBL/GenBank/DDBJ databases">
        <authorList>
            <person name="Chen Y."/>
            <person name="Shah S."/>
            <person name="Dougan E. K."/>
            <person name="Thang M."/>
            <person name="Chan C."/>
        </authorList>
    </citation>
    <scope>NUCLEOTIDE SEQUENCE [LARGE SCALE GENOMIC DNA]</scope>
</reference>
<proteinExistence type="inferred from homology"/>
<protein>
    <submittedName>
        <fullName evidence="8">Probable calcium-binding protein CML10 (Calmodulin-like protein 10)</fullName>
    </submittedName>
</protein>
<dbReference type="InterPro" id="IPR040911">
    <property type="entry name" value="Exostosin_GT47"/>
</dbReference>
<dbReference type="GO" id="GO:0046785">
    <property type="term" value="P:microtubule polymerization"/>
    <property type="evidence" value="ECO:0007669"/>
    <property type="project" value="InterPro"/>
</dbReference>
<dbReference type="CDD" id="cd00051">
    <property type="entry name" value="EFh"/>
    <property type="match status" value="2"/>
</dbReference>
<comment type="similarity">
    <text evidence="1">Belongs to the TPPP family.</text>
</comment>
<dbReference type="SUPFAM" id="SSF47473">
    <property type="entry name" value="EF-hand"/>
    <property type="match status" value="2"/>
</dbReference>
<dbReference type="Proteomes" id="UP001152797">
    <property type="component" value="Unassembled WGS sequence"/>
</dbReference>
<feature type="domain" description="EF-hand" evidence="6">
    <location>
        <begin position="628"/>
        <end position="663"/>
    </location>
</feature>
<dbReference type="GO" id="GO:0015631">
    <property type="term" value="F:tubulin binding"/>
    <property type="evidence" value="ECO:0007669"/>
    <property type="project" value="InterPro"/>
</dbReference>
<evidence type="ECO:0000256" key="4">
    <source>
        <dbReference type="ARBA" id="ARBA00022837"/>
    </source>
</evidence>
<keyword evidence="2" id="KW-0479">Metal-binding</keyword>
<evidence type="ECO:0000256" key="3">
    <source>
        <dbReference type="ARBA" id="ARBA00022737"/>
    </source>
</evidence>
<dbReference type="EMBL" id="CAMXCT020000217">
    <property type="protein sequence ID" value="CAL1129039.1"/>
    <property type="molecule type" value="Genomic_DNA"/>
</dbReference>
<gene>
    <name evidence="7" type="ORF">C1SCF055_LOCUS3955</name>
</gene>
<dbReference type="Gene3D" id="1.10.238.10">
    <property type="entry name" value="EF-hand"/>
    <property type="match status" value="3"/>
</dbReference>
<evidence type="ECO:0000313" key="8">
    <source>
        <dbReference type="EMBL" id="CAL4762976.1"/>
    </source>
</evidence>
<evidence type="ECO:0000313" key="9">
    <source>
        <dbReference type="Proteomes" id="UP001152797"/>
    </source>
</evidence>
<dbReference type="Pfam" id="PF03016">
    <property type="entry name" value="Exostosin_GT47"/>
    <property type="match status" value="1"/>
</dbReference>
<feature type="domain" description="EF-hand" evidence="6">
    <location>
        <begin position="664"/>
        <end position="699"/>
    </location>
</feature>
<evidence type="ECO:0000256" key="2">
    <source>
        <dbReference type="ARBA" id="ARBA00022723"/>
    </source>
</evidence>
<dbReference type="OrthoDB" id="548799at2759"/>
<reference evidence="7" key="1">
    <citation type="submission" date="2022-10" db="EMBL/GenBank/DDBJ databases">
        <authorList>
            <person name="Chen Y."/>
            <person name="Dougan E. K."/>
            <person name="Chan C."/>
            <person name="Rhodes N."/>
            <person name="Thang M."/>
        </authorList>
    </citation>
    <scope>NUCLEOTIDE SEQUENCE</scope>
</reference>
<comment type="caution">
    <text evidence="7">The sequence shown here is derived from an EMBL/GenBank/DDBJ whole genome shotgun (WGS) entry which is preliminary data.</text>
</comment>
<dbReference type="EMBL" id="CAMXCT030000217">
    <property type="protein sequence ID" value="CAL4762976.1"/>
    <property type="molecule type" value="Genomic_DNA"/>
</dbReference>
<keyword evidence="9" id="KW-1185">Reference proteome</keyword>
<dbReference type="Pfam" id="PF05517">
    <property type="entry name" value="p25-alpha"/>
    <property type="match status" value="1"/>
</dbReference>
<dbReference type="EMBL" id="CAMXCT010000217">
    <property type="protein sequence ID" value="CAI3975664.1"/>
    <property type="molecule type" value="Genomic_DNA"/>
</dbReference>
<dbReference type="SMART" id="SM00054">
    <property type="entry name" value="EFh"/>
    <property type="match status" value="4"/>
</dbReference>
<evidence type="ECO:0000259" key="6">
    <source>
        <dbReference type="PROSITE" id="PS50222"/>
    </source>
</evidence>
<dbReference type="PROSITE" id="PS50222">
    <property type="entry name" value="EF_HAND_2"/>
    <property type="match status" value="4"/>
</dbReference>
<feature type="region of interest" description="Disordered" evidence="5">
    <location>
        <begin position="893"/>
        <end position="934"/>
    </location>
</feature>
<feature type="domain" description="EF-hand" evidence="6">
    <location>
        <begin position="761"/>
        <end position="785"/>
    </location>
</feature>
<feature type="region of interest" description="Disordered" evidence="5">
    <location>
        <begin position="1014"/>
        <end position="1036"/>
    </location>
</feature>
<keyword evidence="4" id="KW-0106">Calcium</keyword>
<organism evidence="7">
    <name type="scientific">Cladocopium goreaui</name>
    <dbReference type="NCBI Taxonomy" id="2562237"/>
    <lineage>
        <taxon>Eukaryota</taxon>
        <taxon>Sar</taxon>
        <taxon>Alveolata</taxon>
        <taxon>Dinophyceae</taxon>
        <taxon>Suessiales</taxon>
        <taxon>Symbiodiniaceae</taxon>
        <taxon>Cladocopium</taxon>
    </lineage>
</organism>
<feature type="compositionally biased region" description="Basic and acidic residues" evidence="5">
    <location>
        <begin position="896"/>
        <end position="908"/>
    </location>
</feature>
<dbReference type="PROSITE" id="PS00018">
    <property type="entry name" value="EF_HAND_1"/>
    <property type="match status" value="2"/>
</dbReference>
<dbReference type="Pfam" id="PF13499">
    <property type="entry name" value="EF-hand_7"/>
    <property type="match status" value="2"/>
</dbReference>
<feature type="compositionally biased region" description="Polar residues" evidence="5">
    <location>
        <begin position="911"/>
        <end position="921"/>
    </location>
</feature>
<dbReference type="InterPro" id="IPR018247">
    <property type="entry name" value="EF_Hand_1_Ca_BS"/>
</dbReference>
<sequence length="1036" mass="114509">MKSMPNLRFTQSDLPHQLDHFLTPAEPSAAIDVPSAAEDVVVVDATAMTDVATSTVTELNAPLVGTTNAVLTVVDATTSTTLTGISSASADTASAVSKTADIGTSTALTQISTTPLDTTTSILTTADAASSTLTVVEVSTAPADTTSSSLTTFDAASSATLVAVSTSLAETQTSTMLTSVNAETSTTIEVSTTSDTGPRVASGVVRKWPLRLPDEEPPVEEFTPVFIEEELMARKDFRVNELRNMSWTVEDPKKAVFYMVCCGPIERILLLPPRTPERPYICYDCDAILQINRLAGPDCTKDITHKICHKLLQLLERRDMMFSSSDLRWWNVRNDTALQLPGITHAHHLPSPDMLLRNKVKRSQPPHYFLTFQGARNVGMEGTSFVRLNLEAKMNSSIKPPKGMRGAQGEWYPLPEKNWTPPEDVVINIAPDNCFKTKKPYWQLFDSVYSLVLHGHGRWSYRLMEALCGEAIPVVMAEGWELPFSELIDWDQLTVQRPESMGFDPAGLVESLPRDPAVIEATRQNVQEVYQRLMSTQQQRLTSLLRSAALWKRNWRERERSTLRMVVDQTRERQRAANAAQINDYYKELVKGKDGAPVSREEFCEWILKGGGVAASVYKALMKETSDVLATSVREVFARFDQSGDGKLDMRELWRVFKSLDGQLRLQDLAVLSQELDTGGDGSVSVKEFLHWLRNSGSARATALARVIVKETGKAREARIRNAFRRYDATGDGVLDVAELASALKVLGSFSSDEIKRVSTDLDRSGDGTVSFEEFSTWIKCGKGDGSVLKAKSILAPSDGDGMEAVFYNFCGPGQADMDGSNFRRLCKDCDILGTSIDGVTVDLIFSDTRVKDHSSRNIDFLQFEFALELLSEKKGVTLRQLRTQVLVQGAPKKLTGKEAQRGEEPRRPSFSGQSHPQLGGSQRKPKKSSSQKRVAALLKRTHEIPGEESWRRDVDNSKLWKVFGLHTAAGRNLKKLYQPPYVPRVRSSGSLAPAGASCQENSWTSPFEQAVSRGFKDHPTKGRNRVRPSAPMLAW</sequence>
<evidence type="ECO:0000313" key="7">
    <source>
        <dbReference type="EMBL" id="CAI3975664.1"/>
    </source>
</evidence>
<name>A0A9P1FG20_9DINO</name>
<keyword evidence="3" id="KW-0677">Repeat</keyword>
<dbReference type="InterPro" id="IPR008907">
    <property type="entry name" value="TPP/p25"/>
</dbReference>
<dbReference type="InterPro" id="IPR002048">
    <property type="entry name" value="EF_hand_dom"/>
</dbReference>
<dbReference type="FunFam" id="1.10.238.10:FF:000001">
    <property type="entry name" value="Calmodulin 1"/>
    <property type="match status" value="1"/>
</dbReference>
<dbReference type="AlphaFoldDB" id="A0A9P1FG20"/>
<dbReference type="GO" id="GO:0005509">
    <property type="term" value="F:calcium ion binding"/>
    <property type="evidence" value="ECO:0007669"/>
    <property type="project" value="InterPro"/>
</dbReference>